<evidence type="ECO:0000313" key="2">
    <source>
        <dbReference type="EMBL" id="QOI53022.1"/>
    </source>
</evidence>
<organism evidence="2 3">
    <name type="scientific">Leptospira interrogans serovar Bataviae</name>
    <dbReference type="NCBI Taxonomy" id="312175"/>
    <lineage>
        <taxon>Bacteria</taxon>
        <taxon>Pseudomonadati</taxon>
        <taxon>Spirochaetota</taxon>
        <taxon>Spirochaetia</taxon>
        <taxon>Leptospirales</taxon>
        <taxon>Leptospiraceae</taxon>
        <taxon>Leptospira</taxon>
    </lineage>
</organism>
<dbReference type="AlphaFoldDB" id="A0AAP9WR03"/>
<dbReference type="EMBL" id="CP043895">
    <property type="protein sequence ID" value="QOI53022.1"/>
    <property type="molecule type" value="Genomic_DNA"/>
</dbReference>
<protein>
    <recommendedName>
        <fullName evidence="1">Novel toxin 10 domain-containing protein</fullName>
    </recommendedName>
</protein>
<keyword evidence="2" id="KW-0614">Plasmid</keyword>
<proteinExistence type="predicted"/>
<reference evidence="2" key="1">
    <citation type="submission" date="2019-09" db="EMBL/GenBank/DDBJ databases">
        <title>Comparative Genomics of Leptospira interrogans Reveals Genome Plasticity - A Common Adaptive Strategy for Survival in Various Hosts.</title>
        <authorList>
            <person name="Ramli S.R."/>
            <person name="Bunk B."/>
            <person name="Goris M."/>
            <person name="Bhuju S."/>
            <person name="Jarek M."/>
            <person name="Sproer C."/>
            <person name="Mustakim S."/>
            <person name="Strommenger B."/>
            <person name="Pessler F."/>
        </authorList>
    </citation>
    <scope>NUCLEOTIDE SEQUENCE</scope>
    <source>
        <strain evidence="2">1489</strain>
        <plasmid evidence="2">p1</plasmid>
    </source>
</reference>
<dbReference type="Pfam" id="PF15520">
    <property type="entry name" value="Ntox10"/>
    <property type="match status" value="1"/>
</dbReference>
<evidence type="ECO:0000313" key="3">
    <source>
        <dbReference type="Proteomes" id="UP000663255"/>
    </source>
</evidence>
<feature type="domain" description="Novel toxin 10" evidence="1">
    <location>
        <begin position="7"/>
        <end position="82"/>
    </location>
</feature>
<dbReference type="InterPro" id="IPR029122">
    <property type="entry name" value="Ntox10"/>
</dbReference>
<evidence type="ECO:0000259" key="1">
    <source>
        <dbReference type="Pfam" id="PF15520"/>
    </source>
</evidence>
<name>A0AAP9WR03_LEPIR</name>
<sequence>MSALSAQTPVNAVVNSAVATAKGAKELYDNRKEVYASAKDFAGKLTSKDDKVRDYAVGQAKAYTMSAVLGGAASKALGSRLPKPNVNVPGGGKAIVTNRPDFIVSPNGTAFPVPKGATGPTPVINLNGKITGSGYTGGKGGANGQVNTMRIMDPTPAKGNSPGYPNGYIKYMNNVKQGVDPYTGKTLPNTKNHFGIN</sequence>
<geneLocation type="plasmid" evidence="2 3">
    <name>p1</name>
</geneLocation>
<accession>A0AAP9WR03</accession>
<dbReference type="Proteomes" id="UP000663255">
    <property type="component" value="Plasmid p1"/>
</dbReference>
<gene>
    <name evidence="2" type="ORF">Lepto1489_21865</name>
</gene>